<accession>A0ABP0FJB0</accession>
<sequence>MNVSLENSALGEVSETAQTASDIQGQVSNLPGMTKETNETTTTEQSEDKPQTSAVQGEPSIAVTGQPKATGGGISLDKTVEQTEKTANCCSSIFGCAGEATEVVGNIQELAEKE</sequence>
<protein>
    <submittedName>
        <fullName evidence="2">Uncharacterized protein</fullName>
    </submittedName>
</protein>
<feature type="region of interest" description="Disordered" evidence="1">
    <location>
        <begin position="1"/>
        <end position="75"/>
    </location>
</feature>
<keyword evidence="3" id="KW-1185">Reference proteome</keyword>
<evidence type="ECO:0000313" key="3">
    <source>
        <dbReference type="Proteomes" id="UP001642483"/>
    </source>
</evidence>
<dbReference type="EMBL" id="CAWYQH010000068">
    <property type="protein sequence ID" value="CAK8679737.1"/>
    <property type="molecule type" value="Genomic_DNA"/>
</dbReference>
<dbReference type="Proteomes" id="UP001642483">
    <property type="component" value="Unassembled WGS sequence"/>
</dbReference>
<gene>
    <name evidence="2" type="ORF">CVLEPA_LOCUS9989</name>
</gene>
<organism evidence="2 3">
    <name type="scientific">Clavelina lepadiformis</name>
    <name type="common">Light-bulb sea squirt</name>
    <name type="synonym">Ascidia lepadiformis</name>
    <dbReference type="NCBI Taxonomy" id="159417"/>
    <lineage>
        <taxon>Eukaryota</taxon>
        <taxon>Metazoa</taxon>
        <taxon>Chordata</taxon>
        <taxon>Tunicata</taxon>
        <taxon>Ascidiacea</taxon>
        <taxon>Aplousobranchia</taxon>
        <taxon>Clavelinidae</taxon>
        <taxon>Clavelina</taxon>
    </lineage>
</organism>
<reference evidence="2 3" key="1">
    <citation type="submission" date="2024-02" db="EMBL/GenBank/DDBJ databases">
        <authorList>
            <person name="Daric V."/>
            <person name="Darras S."/>
        </authorList>
    </citation>
    <scope>NUCLEOTIDE SEQUENCE [LARGE SCALE GENOMIC DNA]</scope>
</reference>
<proteinExistence type="predicted"/>
<evidence type="ECO:0000313" key="2">
    <source>
        <dbReference type="EMBL" id="CAK8679737.1"/>
    </source>
</evidence>
<evidence type="ECO:0000256" key="1">
    <source>
        <dbReference type="SAM" id="MobiDB-lite"/>
    </source>
</evidence>
<comment type="caution">
    <text evidence="2">The sequence shown here is derived from an EMBL/GenBank/DDBJ whole genome shotgun (WGS) entry which is preliminary data.</text>
</comment>
<feature type="compositionally biased region" description="Polar residues" evidence="1">
    <location>
        <begin position="15"/>
        <end position="31"/>
    </location>
</feature>
<name>A0ABP0FJB0_CLALP</name>